<sequence>MEPPIVPTEVAMCQSYIDTKSKHWALNIWKCRFWHMRNQALSVYYEKADMKDPKKQKYSKKYTILRGEKWADKPWGIKVETKEGGWLFGTIHSKAEWASWLHAFIVLEHKLNPPVRRPSADLGSRPPRRGSLDATPVDCNDDGSSSEDSPVNAVIHAMRKVSFNSGVKVRTIPAVEDDDKGDLYYTEGELDRMKKNAPELAALSGKRHITMLG</sequence>
<gene>
    <name evidence="4" type="primary">Aste57867_7134</name>
    <name evidence="5" type="synonym">Aste57867_21801</name>
    <name evidence="3" type="ORF">As57867_007110</name>
    <name evidence="2" type="ORF">As57867_021732</name>
    <name evidence="5" type="ORF">ASTE57867_21801</name>
    <name evidence="4" type="ORF">ASTE57867_7134</name>
</gene>
<dbReference type="AlphaFoldDB" id="A0A485KFI6"/>
<evidence type="ECO:0000313" key="3">
    <source>
        <dbReference type="EMBL" id="KAF0705100.1"/>
    </source>
</evidence>
<evidence type="ECO:0000313" key="6">
    <source>
        <dbReference type="Proteomes" id="UP000332933"/>
    </source>
</evidence>
<dbReference type="EMBL" id="CAADRA010007033">
    <property type="protein sequence ID" value="VFT98470.1"/>
    <property type="molecule type" value="Genomic_DNA"/>
</dbReference>
<organism evidence="4 6">
    <name type="scientific">Aphanomyces stellatus</name>
    <dbReference type="NCBI Taxonomy" id="120398"/>
    <lineage>
        <taxon>Eukaryota</taxon>
        <taxon>Sar</taxon>
        <taxon>Stramenopiles</taxon>
        <taxon>Oomycota</taxon>
        <taxon>Saprolegniomycetes</taxon>
        <taxon>Saprolegniales</taxon>
        <taxon>Verrucalvaceae</taxon>
        <taxon>Aphanomyces</taxon>
    </lineage>
</organism>
<evidence type="ECO:0000313" key="4">
    <source>
        <dbReference type="EMBL" id="VFT84066.1"/>
    </source>
</evidence>
<dbReference type="SUPFAM" id="SSF50729">
    <property type="entry name" value="PH domain-like"/>
    <property type="match status" value="1"/>
</dbReference>
<dbReference type="EMBL" id="VJMH01007007">
    <property type="protein sequence ID" value="KAF0686357.1"/>
    <property type="molecule type" value="Genomic_DNA"/>
</dbReference>
<dbReference type="OrthoDB" id="63226at2759"/>
<dbReference type="EMBL" id="VJMH01003706">
    <property type="protein sequence ID" value="KAF0705100.1"/>
    <property type="molecule type" value="Genomic_DNA"/>
</dbReference>
<keyword evidence="6" id="KW-1185">Reference proteome</keyword>
<dbReference type="EMBL" id="CAADRA010003718">
    <property type="protein sequence ID" value="VFT84066.1"/>
    <property type="molecule type" value="Genomic_DNA"/>
</dbReference>
<accession>A0A485KFI6</accession>
<dbReference type="Proteomes" id="UP000332933">
    <property type="component" value="Unassembled WGS sequence"/>
</dbReference>
<name>A0A485KFI6_9STRA</name>
<reference evidence="4 6" key="1">
    <citation type="submission" date="2019-03" db="EMBL/GenBank/DDBJ databases">
        <authorList>
            <person name="Gaulin E."/>
            <person name="Dumas B."/>
        </authorList>
    </citation>
    <scope>NUCLEOTIDE SEQUENCE [LARGE SCALE GENOMIC DNA]</scope>
    <source>
        <strain evidence="4">CBS 568.67</strain>
    </source>
</reference>
<reference evidence="2" key="2">
    <citation type="submission" date="2019-06" db="EMBL/GenBank/DDBJ databases">
        <title>Genomics analysis of Aphanomyces spp. identifies a new class of oomycete effector associated with host adaptation.</title>
        <authorList>
            <person name="Gaulin E."/>
        </authorList>
    </citation>
    <scope>NUCLEOTIDE SEQUENCE</scope>
    <source>
        <strain evidence="2">CBS 578.67</strain>
    </source>
</reference>
<evidence type="ECO:0000256" key="1">
    <source>
        <dbReference type="SAM" id="MobiDB-lite"/>
    </source>
</evidence>
<protein>
    <submittedName>
        <fullName evidence="5">Aste57867_21801 protein</fullName>
    </submittedName>
    <submittedName>
        <fullName evidence="4">Aste57867_7134 protein</fullName>
    </submittedName>
</protein>
<feature type="region of interest" description="Disordered" evidence="1">
    <location>
        <begin position="114"/>
        <end position="149"/>
    </location>
</feature>
<proteinExistence type="predicted"/>
<evidence type="ECO:0000313" key="5">
    <source>
        <dbReference type="EMBL" id="VFT98470.1"/>
    </source>
</evidence>
<evidence type="ECO:0000313" key="2">
    <source>
        <dbReference type="EMBL" id="KAF0686357.1"/>
    </source>
</evidence>